<protein>
    <submittedName>
        <fullName evidence="4">Uncharacterized protein</fullName>
    </submittedName>
</protein>
<dbReference type="CDD" id="cd06170">
    <property type="entry name" value="LuxR_C_like"/>
    <property type="match status" value="1"/>
</dbReference>
<dbReference type="Gene3D" id="1.10.10.10">
    <property type="entry name" value="Winged helix-like DNA-binding domain superfamily/Winged helix DNA-binding domain"/>
    <property type="match status" value="1"/>
</dbReference>
<dbReference type="KEGG" id="egd:GS424_009300"/>
<gene>
    <name evidence="4" type="ORF">GS424_009300</name>
</gene>
<sequence>MDEQMGIDPEFDDVRAKTNGLILKIYSQPIDNLLLACCDDLRKIIPFDHSFTSFNDERDLVGSTFNYLSNDTDEELLSLYANRYCKIDFLSWFYNQRQPATLRATDLVYPEVIERSRIHTEWESRMGVFYTAIACIAANDIIYGTISLMRSKERGDFTDKEVRALDEVNQHLCNRFALTYPHGVSRSMVDASIDPIASAFSFTHREWEIVCLLIRGFSRASIADELCISGNTLKHHMANIYRKMDVSNAQQFFATLGQAGAALHSLGSPTA</sequence>
<dbReference type="SMART" id="SM00421">
    <property type="entry name" value="HTH_LUXR"/>
    <property type="match status" value="1"/>
</dbReference>
<organism evidence="4 5">
    <name type="scientific">Eggerthella guodeyinii</name>
    <dbReference type="NCBI Taxonomy" id="2690837"/>
    <lineage>
        <taxon>Bacteria</taxon>
        <taxon>Bacillati</taxon>
        <taxon>Actinomycetota</taxon>
        <taxon>Coriobacteriia</taxon>
        <taxon>Eggerthellales</taxon>
        <taxon>Eggerthellaceae</taxon>
        <taxon>Eggerthella</taxon>
    </lineage>
</organism>
<dbReference type="InterPro" id="IPR016032">
    <property type="entry name" value="Sig_transdc_resp-reg_C-effctor"/>
</dbReference>
<evidence type="ECO:0000313" key="4">
    <source>
        <dbReference type="EMBL" id="QOS66759.1"/>
    </source>
</evidence>
<accession>A0A6L7IWN8</accession>
<dbReference type="PANTHER" id="PTHR44688:SF16">
    <property type="entry name" value="DNA-BINDING TRANSCRIPTIONAL ACTIVATOR DEVR_DOSR"/>
    <property type="match status" value="1"/>
</dbReference>
<evidence type="ECO:0000256" key="2">
    <source>
        <dbReference type="ARBA" id="ARBA00023125"/>
    </source>
</evidence>
<dbReference type="GO" id="GO:0006355">
    <property type="term" value="P:regulation of DNA-templated transcription"/>
    <property type="evidence" value="ECO:0007669"/>
    <property type="project" value="InterPro"/>
</dbReference>
<dbReference type="GO" id="GO:0003677">
    <property type="term" value="F:DNA binding"/>
    <property type="evidence" value="ECO:0007669"/>
    <property type="project" value="UniProtKB-KW"/>
</dbReference>
<dbReference type="Proteomes" id="UP000478463">
    <property type="component" value="Chromosome"/>
</dbReference>
<proteinExistence type="predicted"/>
<evidence type="ECO:0000256" key="1">
    <source>
        <dbReference type="ARBA" id="ARBA00023015"/>
    </source>
</evidence>
<evidence type="ECO:0000256" key="3">
    <source>
        <dbReference type="ARBA" id="ARBA00023163"/>
    </source>
</evidence>
<keyword evidence="2" id="KW-0238">DNA-binding</keyword>
<dbReference type="EMBL" id="CP063310">
    <property type="protein sequence ID" value="QOS66759.1"/>
    <property type="molecule type" value="Genomic_DNA"/>
</dbReference>
<keyword evidence="1" id="KW-0805">Transcription regulation</keyword>
<reference evidence="4 5" key="1">
    <citation type="submission" date="2020-10" db="EMBL/GenBank/DDBJ databases">
        <title>Eggerthella sp. nov., isolated from human feces.</title>
        <authorList>
            <person name="Yajun G."/>
        </authorList>
    </citation>
    <scope>NUCLEOTIDE SEQUENCE [LARGE SCALE GENOMIC DNA]</scope>
    <source>
        <strain evidence="4 5">HF-1101</strain>
    </source>
</reference>
<dbReference type="SUPFAM" id="SSF46894">
    <property type="entry name" value="C-terminal effector domain of the bipartite response regulators"/>
    <property type="match status" value="1"/>
</dbReference>
<dbReference type="AlphaFoldDB" id="A0A6L7IWN8"/>
<dbReference type="PANTHER" id="PTHR44688">
    <property type="entry name" value="DNA-BINDING TRANSCRIPTIONAL ACTIVATOR DEVR_DOSR"/>
    <property type="match status" value="1"/>
</dbReference>
<dbReference type="RefSeq" id="WP_160942460.1">
    <property type="nucleotide sequence ID" value="NZ_CP063310.1"/>
</dbReference>
<dbReference type="InterPro" id="IPR000792">
    <property type="entry name" value="Tscrpt_reg_LuxR_C"/>
</dbReference>
<evidence type="ECO:0000313" key="5">
    <source>
        <dbReference type="Proteomes" id="UP000478463"/>
    </source>
</evidence>
<name>A0A6L7IWN8_9ACTN</name>
<dbReference type="Pfam" id="PF00196">
    <property type="entry name" value="GerE"/>
    <property type="match status" value="1"/>
</dbReference>
<dbReference type="PRINTS" id="PR00038">
    <property type="entry name" value="HTHLUXR"/>
</dbReference>
<dbReference type="InterPro" id="IPR036388">
    <property type="entry name" value="WH-like_DNA-bd_sf"/>
</dbReference>
<keyword evidence="3" id="KW-0804">Transcription</keyword>
<dbReference type="SUPFAM" id="SSF55781">
    <property type="entry name" value="GAF domain-like"/>
    <property type="match status" value="1"/>
</dbReference>
<dbReference type="PROSITE" id="PS50043">
    <property type="entry name" value="HTH_LUXR_2"/>
    <property type="match status" value="1"/>
</dbReference>